<reference evidence="1 2" key="1">
    <citation type="submission" date="2024-01" db="EMBL/GenBank/DDBJ databases">
        <title>New evidence supports the origin of RcGTA from prophage.</title>
        <authorList>
            <person name="Xu Y."/>
            <person name="Liu B."/>
            <person name="Chen F."/>
        </authorList>
    </citation>
    <scope>NUCLEOTIDE SEQUENCE [LARGE SCALE GENOMIC DNA]</scope>
    <source>
        <strain evidence="1 2">CBW1107-2</strain>
    </source>
</reference>
<evidence type="ECO:0000313" key="2">
    <source>
        <dbReference type="Proteomes" id="UP001559025"/>
    </source>
</evidence>
<organism evidence="1 2">
    <name type="scientific">Neoaquamicrobium sediminum</name>
    <dbReference type="NCBI Taxonomy" id="1849104"/>
    <lineage>
        <taxon>Bacteria</taxon>
        <taxon>Pseudomonadati</taxon>
        <taxon>Pseudomonadota</taxon>
        <taxon>Alphaproteobacteria</taxon>
        <taxon>Hyphomicrobiales</taxon>
        <taxon>Phyllobacteriaceae</taxon>
        <taxon>Neoaquamicrobium</taxon>
    </lineage>
</organism>
<proteinExistence type="predicted"/>
<protein>
    <submittedName>
        <fullName evidence="1">Uncharacterized protein</fullName>
    </submittedName>
</protein>
<evidence type="ECO:0000313" key="1">
    <source>
        <dbReference type="EMBL" id="MEX4006642.1"/>
    </source>
</evidence>
<name>A0ABV3WPS6_9HYPH</name>
<keyword evidence="2" id="KW-1185">Reference proteome</keyword>
<accession>A0ABV3WPS6</accession>
<gene>
    <name evidence="1" type="ORF">V1479_04955</name>
</gene>
<dbReference type="RefSeq" id="WP_368801905.1">
    <property type="nucleotide sequence ID" value="NZ_JAZHFV010000001.1"/>
</dbReference>
<sequence>MEAAWRAGVRDVAAVAAVLLAEVGLAGVEVWLHPASKVHSARIASLFMATTVRVVWEFCRSGTPAAA</sequence>
<dbReference type="EMBL" id="JAZHFV010000001">
    <property type="protein sequence ID" value="MEX4006642.1"/>
    <property type="molecule type" value="Genomic_DNA"/>
</dbReference>
<comment type="caution">
    <text evidence="1">The sequence shown here is derived from an EMBL/GenBank/DDBJ whole genome shotgun (WGS) entry which is preliminary data.</text>
</comment>
<dbReference type="Proteomes" id="UP001559025">
    <property type="component" value="Unassembled WGS sequence"/>
</dbReference>